<reference evidence="9" key="1">
    <citation type="submission" date="2016-02" db="EMBL/GenBank/DDBJ databases">
        <title>Draft genome sequence of Microdochium bolleyi, a fungal endophyte of beachgrass.</title>
        <authorList>
            <consortium name="DOE Joint Genome Institute"/>
            <person name="David A.S."/>
            <person name="May G."/>
            <person name="Haridas S."/>
            <person name="Lim J."/>
            <person name="Wang M."/>
            <person name="Labutti K."/>
            <person name="Lipzen A."/>
            <person name="Barry K."/>
            <person name="Grigoriev I.V."/>
        </authorList>
    </citation>
    <scope>NUCLEOTIDE SEQUENCE [LARGE SCALE GENOMIC DNA]</scope>
    <source>
        <strain evidence="9">J235TASD1</strain>
    </source>
</reference>
<evidence type="ECO:0000259" key="7">
    <source>
        <dbReference type="Pfam" id="PF00326"/>
    </source>
</evidence>
<keyword evidence="5" id="KW-0720">Serine protease</keyword>
<dbReference type="GO" id="GO:0004252">
    <property type="term" value="F:serine-type endopeptidase activity"/>
    <property type="evidence" value="ECO:0007669"/>
    <property type="project" value="TreeGrafter"/>
</dbReference>
<dbReference type="Gene3D" id="2.120.10.30">
    <property type="entry name" value="TolB, C-terminal domain"/>
    <property type="match status" value="1"/>
</dbReference>
<dbReference type="InterPro" id="IPR011042">
    <property type="entry name" value="6-blade_b-propeller_TolB-like"/>
</dbReference>
<dbReference type="InParanoid" id="A0A136JEN1"/>
<dbReference type="GO" id="GO:0006508">
    <property type="term" value="P:proteolysis"/>
    <property type="evidence" value="ECO:0007669"/>
    <property type="project" value="UniProtKB-KW"/>
</dbReference>
<dbReference type="AlphaFoldDB" id="A0A136JEN1"/>
<keyword evidence="2" id="KW-0645">Protease</keyword>
<dbReference type="EMBL" id="KQ964246">
    <property type="protein sequence ID" value="KXJ95586.1"/>
    <property type="molecule type" value="Genomic_DNA"/>
</dbReference>
<name>A0A136JEN1_9PEZI</name>
<dbReference type="InterPro" id="IPR001375">
    <property type="entry name" value="Peptidase_S9_cat"/>
</dbReference>
<proteinExistence type="inferred from homology"/>
<dbReference type="Proteomes" id="UP000070501">
    <property type="component" value="Unassembled WGS sequence"/>
</dbReference>
<dbReference type="InterPro" id="IPR029058">
    <property type="entry name" value="AB_hydrolase_fold"/>
</dbReference>
<dbReference type="Pfam" id="PF00326">
    <property type="entry name" value="Peptidase_S9"/>
    <property type="match status" value="1"/>
</dbReference>
<protein>
    <recommendedName>
        <fullName evidence="6">Dipeptidyl-peptidase V</fullName>
    </recommendedName>
</protein>
<evidence type="ECO:0000256" key="1">
    <source>
        <dbReference type="ARBA" id="ARBA00010040"/>
    </source>
</evidence>
<keyword evidence="3" id="KW-0732">Signal</keyword>
<dbReference type="OrthoDB" id="416344at2759"/>
<dbReference type="PANTHER" id="PTHR42776:SF13">
    <property type="entry name" value="DIPEPTIDYL-PEPTIDASE 5"/>
    <property type="match status" value="1"/>
</dbReference>
<dbReference type="FunFam" id="3.40.50.1820:FF:000028">
    <property type="entry name" value="S9 family peptidase"/>
    <property type="match status" value="1"/>
</dbReference>
<feature type="domain" description="Peptidase S9 prolyl oligopeptidase catalytic" evidence="7">
    <location>
        <begin position="486"/>
        <end position="695"/>
    </location>
</feature>
<evidence type="ECO:0000256" key="6">
    <source>
        <dbReference type="ARBA" id="ARBA00032829"/>
    </source>
</evidence>
<gene>
    <name evidence="8" type="ORF">Micbo1qcDRAFT_230802</name>
</gene>
<evidence type="ECO:0000256" key="5">
    <source>
        <dbReference type="ARBA" id="ARBA00022825"/>
    </source>
</evidence>
<sequence length="710" mass="78307">MTIMATKFTPEVLLSAPRRSAAVPNAKGTLALFTVTEYSFDTHSRSYKIKVLDIKTGQSSVLSEDPACSEPTWLTNNEYVFVRSSGDDSGKTTLCVADATNPSVGSNDIATFDGSIGNIKVKDVGDGTFAFACTAPATSEGKLHNPANDKKQHSSAKVYSSLFVRHWDAYVSKHANALWYSAIVKDKDSKSYKLKSQLINALVGTKFECPVPNFGGAEDYDISKSGIVFVSKDPQVNPALHTKTDLYFVPLTTWAEEAPPFPTVVKTGALRGYSNSPVFSHCGKKVAFRRMAHDQYESDKPRLLLIPDVLDLSNVQEFYKTQDGKGGWDQRPDTIVWSNDDSKLYVTAEKEARTLIYEIPATPLDAKLEQPRPLTKNGTVGAFFTLGSGDKDDKLFVNSSSLVDSSSYSVLDTKSQELSLITSSTKNGKTFGLSHSQVDEFWWPGAGGDYKCHALIVKPSKFDASKKYPLAFFIHGGPQGAWGDSWSTRWNPAIFAEQGYVVVAPNPTGSTGYGQDLTDAIATQWGGRPYNDLVNCFEHIVDNLSYVDTNNAVALGASYGGYMINWIQGHPLGRKFKALVCHDGIFTTMADWATEELFFTMHDMGGNIWDSRELYAKWDPAAHVGEWATPQLVIHSELDYRLPVSEGLAAFNALQTRGVPSRFLTFPDENHWVLKPENSLVWHKEVLGWINKYTGLDTTGLVDETEKLEI</sequence>
<dbReference type="Gene3D" id="3.40.50.1820">
    <property type="entry name" value="alpha/beta hydrolase"/>
    <property type="match status" value="1"/>
</dbReference>
<organism evidence="8 9">
    <name type="scientific">Microdochium bolleyi</name>
    <dbReference type="NCBI Taxonomy" id="196109"/>
    <lineage>
        <taxon>Eukaryota</taxon>
        <taxon>Fungi</taxon>
        <taxon>Dikarya</taxon>
        <taxon>Ascomycota</taxon>
        <taxon>Pezizomycotina</taxon>
        <taxon>Sordariomycetes</taxon>
        <taxon>Xylariomycetidae</taxon>
        <taxon>Xylariales</taxon>
        <taxon>Microdochiaceae</taxon>
        <taxon>Microdochium</taxon>
    </lineage>
</organism>
<evidence type="ECO:0000256" key="4">
    <source>
        <dbReference type="ARBA" id="ARBA00022801"/>
    </source>
</evidence>
<comment type="similarity">
    <text evidence="1">Belongs to the peptidase S9C family.</text>
</comment>
<keyword evidence="4 8" id="KW-0378">Hydrolase</keyword>
<evidence type="ECO:0000313" key="8">
    <source>
        <dbReference type="EMBL" id="KXJ95586.1"/>
    </source>
</evidence>
<evidence type="ECO:0000313" key="9">
    <source>
        <dbReference type="Proteomes" id="UP000070501"/>
    </source>
</evidence>
<keyword evidence="9" id="KW-1185">Reference proteome</keyword>
<dbReference type="PANTHER" id="PTHR42776">
    <property type="entry name" value="SERINE PEPTIDASE S9 FAMILY MEMBER"/>
    <property type="match status" value="1"/>
</dbReference>
<evidence type="ECO:0000256" key="2">
    <source>
        <dbReference type="ARBA" id="ARBA00022670"/>
    </source>
</evidence>
<accession>A0A136JEN1</accession>
<dbReference type="STRING" id="196109.A0A136JEN1"/>
<dbReference type="SUPFAM" id="SSF53474">
    <property type="entry name" value="alpha/beta-Hydrolases"/>
    <property type="match status" value="1"/>
</dbReference>
<dbReference type="SUPFAM" id="SSF82171">
    <property type="entry name" value="DPP6 N-terminal domain-like"/>
    <property type="match status" value="1"/>
</dbReference>
<evidence type="ECO:0000256" key="3">
    <source>
        <dbReference type="ARBA" id="ARBA00022729"/>
    </source>
</evidence>